<dbReference type="EMBL" id="CAJOBE010031922">
    <property type="protein sequence ID" value="CAF4294843.1"/>
    <property type="molecule type" value="Genomic_DNA"/>
</dbReference>
<feature type="non-terminal residue" evidence="1">
    <location>
        <position position="111"/>
    </location>
</feature>
<reference evidence="1" key="1">
    <citation type="submission" date="2021-02" db="EMBL/GenBank/DDBJ databases">
        <authorList>
            <person name="Nowell W R."/>
        </authorList>
    </citation>
    <scope>NUCLEOTIDE SEQUENCE</scope>
</reference>
<name>A0A820HEX7_9BILA</name>
<gene>
    <name evidence="1" type="ORF">FNK824_LOCUS40411</name>
</gene>
<sequence length="111" mass="12754">MIVATTITTSTDKSSNELIKSRKENGRFINSFNPKFKLPDLGHALSWKTSAPDNTRLPFAKTELDKILPVIQHKKSKELYRTTPGLRFIWIGHASCFIQMNNFRFLVDPVF</sequence>
<dbReference type="Gene3D" id="3.60.15.10">
    <property type="entry name" value="Ribonuclease Z/Hydroxyacylglutathione hydrolase-like"/>
    <property type="match status" value="1"/>
</dbReference>
<dbReference type="PANTHER" id="PTHR15032:SF4">
    <property type="entry name" value="N-ACYL-PHOSPHATIDYLETHANOLAMINE-HYDROLYZING PHOSPHOLIPASE D"/>
    <property type="match status" value="1"/>
</dbReference>
<protein>
    <submittedName>
        <fullName evidence="1">Uncharacterized protein</fullName>
    </submittedName>
</protein>
<dbReference type="GO" id="GO:0005737">
    <property type="term" value="C:cytoplasm"/>
    <property type="evidence" value="ECO:0007669"/>
    <property type="project" value="TreeGrafter"/>
</dbReference>
<comment type="caution">
    <text evidence="1">The sequence shown here is derived from an EMBL/GenBank/DDBJ whole genome shotgun (WGS) entry which is preliminary data.</text>
</comment>
<organism evidence="1 2">
    <name type="scientific">Rotaria sordida</name>
    <dbReference type="NCBI Taxonomy" id="392033"/>
    <lineage>
        <taxon>Eukaryota</taxon>
        <taxon>Metazoa</taxon>
        <taxon>Spiralia</taxon>
        <taxon>Gnathifera</taxon>
        <taxon>Rotifera</taxon>
        <taxon>Eurotatoria</taxon>
        <taxon>Bdelloidea</taxon>
        <taxon>Philodinida</taxon>
        <taxon>Philodinidae</taxon>
        <taxon>Rotaria</taxon>
    </lineage>
</organism>
<proteinExistence type="predicted"/>
<evidence type="ECO:0000313" key="1">
    <source>
        <dbReference type="EMBL" id="CAF4294843.1"/>
    </source>
</evidence>
<dbReference type="PANTHER" id="PTHR15032">
    <property type="entry name" value="N-ACYL-PHOSPHATIDYLETHANOLAMINE-HYDROLYZING PHOSPHOLIPASE D"/>
    <property type="match status" value="1"/>
</dbReference>
<accession>A0A820HEX7</accession>
<dbReference type="InterPro" id="IPR036866">
    <property type="entry name" value="RibonucZ/Hydroxyglut_hydro"/>
</dbReference>
<evidence type="ECO:0000313" key="2">
    <source>
        <dbReference type="Proteomes" id="UP000663874"/>
    </source>
</evidence>
<dbReference type="AlphaFoldDB" id="A0A820HEX7"/>
<dbReference type="Proteomes" id="UP000663874">
    <property type="component" value="Unassembled WGS sequence"/>
</dbReference>